<dbReference type="GO" id="GO:0050660">
    <property type="term" value="F:flavin adenine dinucleotide binding"/>
    <property type="evidence" value="ECO:0007669"/>
    <property type="project" value="InterPro"/>
</dbReference>
<dbReference type="SUPFAM" id="SSF52518">
    <property type="entry name" value="Thiamin diphosphate-binding fold (THDP-binding)"/>
    <property type="match status" value="2"/>
</dbReference>
<dbReference type="CDD" id="cd07035">
    <property type="entry name" value="TPP_PYR_POX_like"/>
    <property type="match status" value="1"/>
</dbReference>
<dbReference type="Pfam" id="PF02776">
    <property type="entry name" value="TPP_enzyme_N"/>
    <property type="match status" value="1"/>
</dbReference>
<evidence type="ECO:0000256" key="1">
    <source>
        <dbReference type="ARBA" id="ARBA00004974"/>
    </source>
</evidence>
<evidence type="ECO:0000313" key="16">
    <source>
        <dbReference type="Proteomes" id="UP000245206"/>
    </source>
</evidence>
<dbReference type="InterPro" id="IPR029061">
    <property type="entry name" value="THDP-binding"/>
</dbReference>
<dbReference type="GO" id="GO:0000287">
    <property type="term" value="F:magnesium ion binding"/>
    <property type="evidence" value="ECO:0007669"/>
    <property type="project" value="UniProtKB-UniRule"/>
</dbReference>
<dbReference type="InterPro" id="IPR000399">
    <property type="entry name" value="TPP-bd_CS"/>
</dbReference>
<organism evidence="15 16">
    <name type="scientific">Leptospira ellinghausenii</name>
    <dbReference type="NCBI Taxonomy" id="1917822"/>
    <lineage>
        <taxon>Bacteria</taxon>
        <taxon>Pseudomonadati</taxon>
        <taxon>Spirochaetota</taxon>
        <taxon>Spirochaetia</taxon>
        <taxon>Leptospirales</taxon>
        <taxon>Leptospiraceae</taxon>
        <taxon>Leptospira</taxon>
    </lineage>
</organism>
<dbReference type="SUPFAM" id="SSF52467">
    <property type="entry name" value="DHS-like NAD/FAD-binding domain"/>
    <property type="match status" value="1"/>
</dbReference>
<keyword evidence="7 11" id="KW-0479">Metal-binding</keyword>
<dbReference type="InterPro" id="IPR039368">
    <property type="entry name" value="AHAS_TPP"/>
</dbReference>
<evidence type="ECO:0000256" key="10">
    <source>
        <dbReference type="ARBA" id="ARBA00023304"/>
    </source>
</evidence>
<evidence type="ECO:0000256" key="9">
    <source>
        <dbReference type="ARBA" id="ARBA00023052"/>
    </source>
</evidence>
<comment type="pathway">
    <text evidence="1 11">Amino-acid biosynthesis; L-isoleucine biosynthesis; L-isoleucine from 2-oxobutanoate: step 1/4.</text>
</comment>
<dbReference type="InterPro" id="IPR012000">
    <property type="entry name" value="Thiamin_PyroP_enz_cen_dom"/>
</dbReference>
<dbReference type="GO" id="GO:0009097">
    <property type="term" value="P:isoleucine biosynthetic process"/>
    <property type="evidence" value="ECO:0007669"/>
    <property type="project" value="UniProtKB-UniPathway"/>
</dbReference>
<comment type="catalytic activity">
    <reaction evidence="11">
        <text>2 pyruvate + H(+) = (2S)-2-acetolactate + CO2</text>
        <dbReference type="Rhea" id="RHEA:25249"/>
        <dbReference type="ChEBI" id="CHEBI:15361"/>
        <dbReference type="ChEBI" id="CHEBI:15378"/>
        <dbReference type="ChEBI" id="CHEBI:16526"/>
        <dbReference type="ChEBI" id="CHEBI:58476"/>
        <dbReference type="EC" id="2.2.1.6"/>
    </reaction>
</comment>
<keyword evidence="5 11" id="KW-0028">Amino-acid biosynthesis</keyword>
<evidence type="ECO:0000259" key="13">
    <source>
        <dbReference type="Pfam" id="PF02775"/>
    </source>
</evidence>
<dbReference type="InterPro" id="IPR029035">
    <property type="entry name" value="DHS-like_NAD/FAD-binding_dom"/>
</dbReference>
<feature type="domain" description="Thiamine pyrophosphate enzyme N-terminal TPP-binding" evidence="14">
    <location>
        <begin position="6"/>
        <end position="119"/>
    </location>
</feature>
<comment type="cofactor">
    <cofactor evidence="11">
        <name>Mg(2+)</name>
        <dbReference type="ChEBI" id="CHEBI:18420"/>
    </cofactor>
    <text evidence="11">Binds 1 Mg(2+) ion per subunit.</text>
</comment>
<comment type="similarity">
    <text evidence="3 11">Belongs to the TPP enzyme family.</text>
</comment>
<dbReference type="InterPro" id="IPR045229">
    <property type="entry name" value="TPP_enz"/>
</dbReference>
<dbReference type="GO" id="GO:0005948">
    <property type="term" value="C:acetolactate synthase complex"/>
    <property type="evidence" value="ECO:0007669"/>
    <property type="project" value="TreeGrafter"/>
</dbReference>
<comment type="pathway">
    <text evidence="2 11">Amino-acid biosynthesis; L-valine biosynthesis; L-valine from pyruvate: step 1/4.</text>
</comment>
<keyword evidence="9 11" id="KW-0786">Thiamine pyrophosphate</keyword>
<evidence type="ECO:0000256" key="6">
    <source>
        <dbReference type="ARBA" id="ARBA00022679"/>
    </source>
</evidence>
<evidence type="ECO:0000256" key="2">
    <source>
        <dbReference type="ARBA" id="ARBA00005025"/>
    </source>
</evidence>
<dbReference type="UniPathway" id="UPA00047">
    <property type="reaction ID" value="UER00055"/>
</dbReference>
<dbReference type="AlphaFoldDB" id="A0A2P2DDH9"/>
<evidence type="ECO:0000256" key="3">
    <source>
        <dbReference type="ARBA" id="ARBA00007812"/>
    </source>
</evidence>
<gene>
    <name evidence="15" type="ORF">LPTSP2_19650</name>
</gene>
<dbReference type="PANTHER" id="PTHR18968">
    <property type="entry name" value="THIAMINE PYROPHOSPHATE ENZYMES"/>
    <property type="match status" value="1"/>
</dbReference>
<evidence type="ECO:0000256" key="8">
    <source>
        <dbReference type="ARBA" id="ARBA00022842"/>
    </source>
</evidence>
<dbReference type="Gene3D" id="3.40.50.970">
    <property type="match status" value="2"/>
</dbReference>
<feature type="domain" description="Thiamine pyrophosphate enzyme TPP-binding" evidence="13">
    <location>
        <begin position="401"/>
        <end position="548"/>
    </location>
</feature>
<evidence type="ECO:0000256" key="4">
    <source>
        <dbReference type="ARBA" id="ARBA00013145"/>
    </source>
</evidence>
<dbReference type="RefSeq" id="WP_108959748.1">
    <property type="nucleotide sequence ID" value="NZ_BFAZ01000009.1"/>
</dbReference>
<keyword evidence="16" id="KW-1185">Reference proteome</keyword>
<dbReference type="InterPro" id="IPR012001">
    <property type="entry name" value="Thiamin_PyroP_enz_TPP-bd_dom"/>
</dbReference>
<dbReference type="InterPro" id="IPR012846">
    <property type="entry name" value="Acetolactate_synth_lsu"/>
</dbReference>
<evidence type="ECO:0000259" key="12">
    <source>
        <dbReference type="Pfam" id="PF00205"/>
    </source>
</evidence>
<dbReference type="Gene3D" id="3.40.50.1220">
    <property type="entry name" value="TPP-binding domain"/>
    <property type="match status" value="1"/>
</dbReference>
<dbReference type="OrthoDB" id="4494979at2"/>
<dbReference type="Pfam" id="PF00205">
    <property type="entry name" value="TPP_enzyme_M"/>
    <property type="match status" value="1"/>
</dbReference>
<dbReference type="InterPro" id="IPR011766">
    <property type="entry name" value="TPP_enzyme_TPP-bd"/>
</dbReference>
<dbReference type="CDD" id="cd02015">
    <property type="entry name" value="TPP_AHAS"/>
    <property type="match status" value="1"/>
</dbReference>
<sequence>MWEKITVSQYIIQFLESKGIQWISGVPGGTILPLYESLAESNIKHVLARHEQGAGFIAQGIARSTGKVSAVFVSSGPGVANLITAVADAHRDSVPMLVFSGQVPTHLKGSDAFQELDTERIVSSIVKKVYSVEDPNLIPIVLQEAYLIASAGKKGPVWIDLPKDVQTKLITRNEDQLSENHLDEVDPSNCLYTENHIPLGNDHTKSLDSFLEEWKEYVSKAKFPLFYIGGGAKKEYKRLRELIKFYQIPVVTTLMGLGIFEKNDPLNLGMMGMHGTIAANEALGICDLLIAIGVRFDDRAIGNKELFCSNAKIIHIDIDANEIGKIRKPNLSFKADISEVISSLFIDILENSNGSKIKNIGDTSHKQIEVWNEIPEIHPAKELINSLASIIPNEEHFVVTDVGQHQMWVAQYYPFPNPNTWITSGGQGTMGFGLPSSIGVSLANPNRTVYCFTGDGSIMMNLQELATLKEESLNVKIILMNNGHLGLVKQQQDLFYGNVYSGSKFHYHPDFSMLSESFGIPYMIWEKDQNDSELETLLGHDGPAFVEIKIPSDWGVYPFVPGGKSNQEYILELVKT</sequence>
<dbReference type="FunFam" id="3.40.50.970:FF:000007">
    <property type="entry name" value="Acetolactate synthase"/>
    <property type="match status" value="1"/>
</dbReference>
<protein>
    <recommendedName>
        <fullName evidence="4 11">Acetolactate synthase</fullName>
        <ecNumber evidence="4 11">2.2.1.6</ecNumber>
    </recommendedName>
</protein>
<dbReference type="Proteomes" id="UP000245206">
    <property type="component" value="Unassembled WGS sequence"/>
</dbReference>
<dbReference type="UniPathway" id="UPA00049">
    <property type="reaction ID" value="UER00059"/>
</dbReference>
<dbReference type="NCBIfam" id="TIGR00118">
    <property type="entry name" value="acolac_lg"/>
    <property type="match status" value="1"/>
</dbReference>
<dbReference type="PROSITE" id="PS00187">
    <property type="entry name" value="TPP_ENZYMES"/>
    <property type="match status" value="1"/>
</dbReference>
<dbReference type="GO" id="GO:0003984">
    <property type="term" value="F:acetolactate synthase activity"/>
    <property type="evidence" value="ECO:0007669"/>
    <property type="project" value="UniProtKB-EC"/>
</dbReference>
<dbReference type="EC" id="2.2.1.6" evidence="4 11"/>
<evidence type="ECO:0000256" key="11">
    <source>
        <dbReference type="RuleBase" id="RU003591"/>
    </source>
</evidence>
<dbReference type="GO" id="GO:0030976">
    <property type="term" value="F:thiamine pyrophosphate binding"/>
    <property type="evidence" value="ECO:0007669"/>
    <property type="project" value="UniProtKB-UniRule"/>
</dbReference>
<dbReference type="Pfam" id="PF02775">
    <property type="entry name" value="TPP_enzyme_C"/>
    <property type="match status" value="1"/>
</dbReference>
<proteinExistence type="inferred from homology"/>
<evidence type="ECO:0000259" key="14">
    <source>
        <dbReference type="Pfam" id="PF02776"/>
    </source>
</evidence>
<comment type="caution">
    <text evidence="15">The sequence shown here is derived from an EMBL/GenBank/DDBJ whole genome shotgun (WGS) entry which is preliminary data.</text>
</comment>
<keyword evidence="6 11" id="KW-0808">Transferase</keyword>
<accession>A0A2P2DDH9</accession>
<feature type="domain" description="Thiamine pyrophosphate enzyme central" evidence="12">
    <location>
        <begin position="214"/>
        <end position="344"/>
    </location>
</feature>
<comment type="cofactor">
    <cofactor evidence="11">
        <name>thiamine diphosphate</name>
        <dbReference type="ChEBI" id="CHEBI:58937"/>
    </cofactor>
    <text evidence="11">Binds 1 thiamine pyrophosphate per subunit.</text>
</comment>
<dbReference type="GO" id="GO:0009099">
    <property type="term" value="P:L-valine biosynthetic process"/>
    <property type="evidence" value="ECO:0007669"/>
    <property type="project" value="UniProtKB-UniPathway"/>
</dbReference>
<evidence type="ECO:0000256" key="5">
    <source>
        <dbReference type="ARBA" id="ARBA00022605"/>
    </source>
</evidence>
<evidence type="ECO:0000313" key="15">
    <source>
        <dbReference type="EMBL" id="GBF42675.1"/>
    </source>
</evidence>
<name>A0A2P2DDH9_9LEPT</name>
<evidence type="ECO:0000256" key="7">
    <source>
        <dbReference type="ARBA" id="ARBA00022723"/>
    </source>
</evidence>
<keyword evidence="10 11" id="KW-0100">Branched-chain amino acid biosynthesis</keyword>
<reference evidence="16" key="1">
    <citation type="journal article" date="2019" name="Microbiol. Immunol.">
        <title>Molecular and phenotypic characterization of Leptospira johnsonii sp. nov., Leptospira ellinghausenii sp. nov. and Leptospira ryugenii sp. nov. isolated from soil and water in Japan.</title>
        <authorList>
            <person name="Masuzawa T."/>
            <person name="Saito M."/>
            <person name="Nakao R."/>
            <person name="Nikaido Y."/>
            <person name="Matsumoto M."/>
            <person name="Ogawa M."/>
            <person name="Yokoyama M."/>
            <person name="Hidaka Y."/>
            <person name="Tomita J."/>
            <person name="Sakakibara K."/>
            <person name="Suzuki K."/>
            <person name="Yasuda S."/>
            <person name="Sato H."/>
            <person name="Yamaguchi M."/>
            <person name="Yoshida S.I."/>
            <person name="Koizumi N."/>
            <person name="Kawamura Y."/>
        </authorList>
    </citation>
    <scope>NUCLEOTIDE SEQUENCE [LARGE SCALE GENOMIC DNA]</scope>
    <source>
        <strain evidence="16">E18</strain>
    </source>
</reference>
<dbReference type="PANTHER" id="PTHR18968:SF170">
    <property type="entry name" value="ACETOLACTATE SYNTHASE ISOZYME 1 LARGE SUBUNIT"/>
    <property type="match status" value="1"/>
</dbReference>
<dbReference type="EMBL" id="BFAZ01000009">
    <property type="protein sequence ID" value="GBF42675.1"/>
    <property type="molecule type" value="Genomic_DNA"/>
</dbReference>
<keyword evidence="8 11" id="KW-0460">Magnesium</keyword>